<feature type="compositionally biased region" description="Low complexity" evidence="2">
    <location>
        <begin position="289"/>
        <end position="299"/>
    </location>
</feature>
<dbReference type="EMBL" id="CM026425">
    <property type="protein sequence ID" value="KAG0575469.1"/>
    <property type="molecule type" value="Genomic_DNA"/>
</dbReference>
<comment type="caution">
    <text evidence="4">The sequence shown here is derived from an EMBL/GenBank/DDBJ whole genome shotgun (WGS) entry which is preliminary data.</text>
</comment>
<dbReference type="GO" id="GO:0008270">
    <property type="term" value="F:zinc ion binding"/>
    <property type="evidence" value="ECO:0007669"/>
    <property type="project" value="UniProtKB-KW"/>
</dbReference>
<dbReference type="InterPro" id="IPR001841">
    <property type="entry name" value="Znf_RING"/>
</dbReference>
<organism evidence="4 5">
    <name type="scientific">Ceratodon purpureus</name>
    <name type="common">Fire moss</name>
    <name type="synonym">Dicranum purpureum</name>
    <dbReference type="NCBI Taxonomy" id="3225"/>
    <lineage>
        <taxon>Eukaryota</taxon>
        <taxon>Viridiplantae</taxon>
        <taxon>Streptophyta</taxon>
        <taxon>Embryophyta</taxon>
        <taxon>Bryophyta</taxon>
        <taxon>Bryophytina</taxon>
        <taxon>Bryopsida</taxon>
        <taxon>Dicranidae</taxon>
        <taxon>Pseudoditrichales</taxon>
        <taxon>Ditrichaceae</taxon>
        <taxon>Ceratodon</taxon>
    </lineage>
</organism>
<keyword evidence="1" id="KW-0863">Zinc-finger</keyword>
<feature type="compositionally biased region" description="Low complexity" evidence="2">
    <location>
        <begin position="64"/>
        <end position="77"/>
    </location>
</feature>
<proteinExistence type="predicted"/>
<protein>
    <recommendedName>
        <fullName evidence="3">RING-type domain-containing protein</fullName>
    </recommendedName>
</protein>
<feature type="compositionally biased region" description="Polar residues" evidence="2">
    <location>
        <begin position="27"/>
        <end position="42"/>
    </location>
</feature>
<dbReference type="PANTHER" id="PTHR47531">
    <property type="entry name" value="RING/U-BOX SUPERFAMILY PROTEIN"/>
    <property type="match status" value="1"/>
</dbReference>
<dbReference type="PANTHER" id="PTHR47531:SF2">
    <property type="entry name" value="RING_U-BOX SUPERFAMILY PROTEIN"/>
    <property type="match status" value="1"/>
</dbReference>
<dbReference type="Proteomes" id="UP000822688">
    <property type="component" value="Chromosome 5"/>
</dbReference>
<evidence type="ECO:0000313" key="5">
    <source>
        <dbReference type="Proteomes" id="UP000822688"/>
    </source>
</evidence>
<gene>
    <name evidence="4" type="ORF">KC19_5G006100</name>
</gene>
<name>A0A8T0HXM2_CERPU</name>
<feature type="compositionally biased region" description="Low complexity" evidence="2">
    <location>
        <begin position="123"/>
        <end position="140"/>
    </location>
</feature>
<accession>A0A8T0HXM2</accession>
<keyword evidence="1" id="KW-0862">Zinc</keyword>
<dbReference type="Gene3D" id="3.30.40.10">
    <property type="entry name" value="Zinc/RING finger domain, C3HC4 (zinc finger)"/>
    <property type="match status" value="1"/>
</dbReference>
<feature type="compositionally biased region" description="Gly residues" evidence="2">
    <location>
        <begin position="112"/>
        <end position="122"/>
    </location>
</feature>
<dbReference type="InterPro" id="IPR013083">
    <property type="entry name" value="Znf_RING/FYVE/PHD"/>
</dbReference>
<feature type="domain" description="RING-type" evidence="3">
    <location>
        <begin position="483"/>
        <end position="525"/>
    </location>
</feature>
<dbReference type="SMART" id="SM00184">
    <property type="entry name" value="RING"/>
    <property type="match status" value="1"/>
</dbReference>
<evidence type="ECO:0000259" key="3">
    <source>
        <dbReference type="PROSITE" id="PS50089"/>
    </source>
</evidence>
<dbReference type="AlphaFoldDB" id="A0A8T0HXM2"/>
<feature type="compositionally biased region" description="Polar residues" evidence="2">
    <location>
        <begin position="270"/>
        <end position="280"/>
    </location>
</feature>
<feature type="compositionally biased region" description="Basic and acidic residues" evidence="2">
    <location>
        <begin position="144"/>
        <end position="153"/>
    </location>
</feature>
<dbReference type="FunFam" id="3.30.40.10:FF:000388">
    <property type="entry name" value="Putative RING zinc finger domain superfamily protein"/>
    <property type="match status" value="1"/>
</dbReference>
<feature type="region of interest" description="Disordered" evidence="2">
    <location>
        <begin position="1"/>
        <end position="153"/>
    </location>
</feature>
<feature type="compositionally biased region" description="Low complexity" evidence="2">
    <location>
        <begin position="85"/>
        <end position="97"/>
    </location>
</feature>
<dbReference type="Pfam" id="PF13639">
    <property type="entry name" value="zf-RING_2"/>
    <property type="match status" value="1"/>
</dbReference>
<sequence length="547" mass="59050">MGSASSRTAPHRPQPSPPTASVEEFLQSRSGMQQSRWLSSAENYREGHSGQGTDSQRITGSGSGSSRGVLLSDPGSLHRGGSGGSSSSNSLLGFPSPTQAESASPALHVGLERGGTGIGSGHAGSSSSSPYPSTLTLPSGRIGPSREIHEEDDRNIFFGEGSRQSLDDERLHVACATTLRRQRVNEMQERLRRCAGFPPALDLHELERRGLMSSESVEAQRRMEVMSGSVHQGLFSSSSGRDPHDMPGWAAPSFMQALDHSDLWEGSYVGPSSTVASSGRASPPMGNDSSGMRRGSTSGRESRRTSGRRLWDALSRATSHRRSNAPTTAAVSDDNEPDAMAIDDVENVVEVGSLHGSRALDLEERRRRVRSQVWALRRLSNGLEGVPWHSRICSGNHHGHRCSCDAQGMVDDTNTRASISRIIMLAEALFEVLDEIHRQSVALSRSATVSRASLPAPSTVVDGFPTRIHLSKSAVACTEAVQCHICLIEYEDGDHIRVLPCQHEYHKACVDKWLKEVHRVCPLCRGDVCDLKPVEMSVEATPVAESS</sequence>
<evidence type="ECO:0000256" key="2">
    <source>
        <dbReference type="SAM" id="MobiDB-lite"/>
    </source>
</evidence>
<feature type="region of interest" description="Disordered" evidence="2">
    <location>
        <begin position="269"/>
        <end position="335"/>
    </location>
</feature>
<dbReference type="SUPFAM" id="SSF57850">
    <property type="entry name" value="RING/U-box"/>
    <property type="match status" value="1"/>
</dbReference>
<evidence type="ECO:0000256" key="1">
    <source>
        <dbReference type="PROSITE-ProRule" id="PRU00175"/>
    </source>
</evidence>
<dbReference type="PROSITE" id="PS50089">
    <property type="entry name" value="ZF_RING_2"/>
    <property type="match status" value="1"/>
</dbReference>
<keyword evidence="5" id="KW-1185">Reference proteome</keyword>
<evidence type="ECO:0000313" key="4">
    <source>
        <dbReference type="EMBL" id="KAG0575469.1"/>
    </source>
</evidence>
<keyword evidence="1" id="KW-0479">Metal-binding</keyword>
<reference evidence="4" key="1">
    <citation type="submission" date="2020-06" db="EMBL/GenBank/DDBJ databases">
        <title>WGS assembly of Ceratodon purpureus strain R40.</title>
        <authorList>
            <person name="Carey S.B."/>
            <person name="Jenkins J."/>
            <person name="Shu S."/>
            <person name="Lovell J.T."/>
            <person name="Sreedasyam A."/>
            <person name="Maumus F."/>
            <person name="Tiley G.P."/>
            <person name="Fernandez-Pozo N."/>
            <person name="Barry K."/>
            <person name="Chen C."/>
            <person name="Wang M."/>
            <person name="Lipzen A."/>
            <person name="Daum C."/>
            <person name="Saski C.A."/>
            <person name="Payton A.C."/>
            <person name="Mcbreen J.C."/>
            <person name="Conrad R.E."/>
            <person name="Kollar L.M."/>
            <person name="Olsson S."/>
            <person name="Huttunen S."/>
            <person name="Landis J.B."/>
            <person name="Wickett N.J."/>
            <person name="Johnson M.G."/>
            <person name="Rensing S.A."/>
            <person name="Grimwood J."/>
            <person name="Schmutz J."/>
            <person name="Mcdaniel S.F."/>
        </authorList>
    </citation>
    <scope>NUCLEOTIDE SEQUENCE</scope>
    <source>
        <strain evidence="4">R40</strain>
    </source>
</reference>